<evidence type="ECO:0000259" key="5">
    <source>
        <dbReference type="Pfam" id="PF07714"/>
    </source>
</evidence>
<dbReference type="EMBL" id="JBAMMX010000024">
    <property type="protein sequence ID" value="KAK6915813.1"/>
    <property type="molecule type" value="Genomic_DNA"/>
</dbReference>
<proteinExistence type="predicted"/>
<comment type="caution">
    <text evidence="7">The sequence shown here is derived from an EMBL/GenBank/DDBJ whole genome shotgun (WGS) entry which is preliminary data.</text>
</comment>
<evidence type="ECO:0000256" key="4">
    <source>
        <dbReference type="SAM" id="SignalP"/>
    </source>
</evidence>
<dbReference type="Pfam" id="PF07714">
    <property type="entry name" value="PK_Tyr_Ser-Thr"/>
    <property type="match status" value="1"/>
</dbReference>
<dbReference type="PANTHER" id="PTHR48006">
    <property type="entry name" value="LEUCINE-RICH REPEAT-CONTAINING PROTEIN DDB_G0281931-RELATED"/>
    <property type="match status" value="1"/>
</dbReference>
<sequence length="473" mass="51515">MALRIHVILLVMSLQIFNVAAYTNYIDSVALLALRSEWRNTPPNWVGRDPCGDNWVGIGCNNLRMTSITLSTMGLIGTLSSNIASLSELQTLDLSNNAGLSGSLTPCIANLTKLSILILDGCSFSGQNNWISKATDVSVAGLGDPCILTASIGNLVNLYWLDLTNNNLTGNFPVSDGRTPGLDLLVGTKHLFHSLFDSNQLTGSITSTRGLVQTLEVVRLDRNHLNGSVASNLSNLTHVGEQYLSNNVLTGPVPNLTGMNSLNYLRKSAVKYDMIPSQDRKLLHLANTLIFSIKQKLVFSCSIAHLLPLVNGTTLLQGYLDPEYNLTQELTVKSDIYSFGVVLLELITARSPIVQAKHVVHEVKTLMDKKQNLYDLYEILDPIIAGTSLGGLEQFEGLALCCVEESAGERPKMGEVVKEIENIMKLASVKPKGDSSFSSASYEEADKVNEHSYGNTNSFSYNAAFTPFKIEPL</sequence>
<keyword evidence="3" id="KW-0677">Repeat</keyword>
<protein>
    <submittedName>
        <fullName evidence="7">Serine-threonine/tyrosine-protein kinase, catalytic domain</fullName>
    </submittedName>
</protein>
<accession>A0AAN8Z026</accession>
<dbReference type="GO" id="GO:0004672">
    <property type="term" value="F:protein kinase activity"/>
    <property type="evidence" value="ECO:0007669"/>
    <property type="project" value="InterPro"/>
</dbReference>
<keyword evidence="7" id="KW-0418">Kinase</keyword>
<feature type="signal peptide" evidence="4">
    <location>
        <begin position="1"/>
        <end position="21"/>
    </location>
</feature>
<evidence type="ECO:0000313" key="7">
    <source>
        <dbReference type="EMBL" id="KAK6915813.1"/>
    </source>
</evidence>
<keyword evidence="8" id="KW-1185">Reference proteome</keyword>
<evidence type="ECO:0000313" key="8">
    <source>
        <dbReference type="Proteomes" id="UP001370490"/>
    </source>
</evidence>
<dbReference type="InterPro" id="IPR011009">
    <property type="entry name" value="Kinase-like_dom_sf"/>
</dbReference>
<organism evidence="7 8">
    <name type="scientific">Dillenia turbinata</name>
    <dbReference type="NCBI Taxonomy" id="194707"/>
    <lineage>
        <taxon>Eukaryota</taxon>
        <taxon>Viridiplantae</taxon>
        <taxon>Streptophyta</taxon>
        <taxon>Embryophyta</taxon>
        <taxon>Tracheophyta</taxon>
        <taxon>Spermatophyta</taxon>
        <taxon>Magnoliopsida</taxon>
        <taxon>eudicotyledons</taxon>
        <taxon>Gunneridae</taxon>
        <taxon>Pentapetalae</taxon>
        <taxon>Dilleniales</taxon>
        <taxon>Dilleniaceae</taxon>
        <taxon>Dillenia</taxon>
    </lineage>
</organism>
<keyword evidence="4" id="KW-0732">Signal</keyword>
<keyword evidence="2" id="KW-0433">Leucine-rich repeat</keyword>
<dbReference type="InterPro" id="IPR032675">
    <property type="entry name" value="LRR_dom_sf"/>
</dbReference>
<dbReference type="Pfam" id="PF08263">
    <property type="entry name" value="LRRNT_2"/>
    <property type="match status" value="1"/>
</dbReference>
<evidence type="ECO:0000256" key="2">
    <source>
        <dbReference type="ARBA" id="ARBA00022614"/>
    </source>
</evidence>
<evidence type="ECO:0000259" key="6">
    <source>
        <dbReference type="Pfam" id="PF08263"/>
    </source>
</evidence>
<dbReference type="AlphaFoldDB" id="A0AAN8Z026"/>
<dbReference type="InterPro" id="IPR051824">
    <property type="entry name" value="LRR_Rcpt-Like_S/T_Kinase"/>
</dbReference>
<dbReference type="Gene3D" id="1.10.510.10">
    <property type="entry name" value="Transferase(Phosphotransferase) domain 1"/>
    <property type="match status" value="1"/>
</dbReference>
<dbReference type="GO" id="GO:0016020">
    <property type="term" value="C:membrane"/>
    <property type="evidence" value="ECO:0007669"/>
    <property type="project" value="UniProtKB-SubCell"/>
</dbReference>
<gene>
    <name evidence="7" type="ORF">RJ641_018674</name>
</gene>
<dbReference type="SUPFAM" id="SSF52058">
    <property type="entry name" value="L domain-like"/>
    <property type="match status" value="1"/>
</dbReference>
<comment type="subcellular location">
    <subcellularLocation>
        <location evidence="1">Membrane</location>
        <topology evidence="1">Single-pass type I membrane protein</topology>
    </subcellularLocation>
</comment>
<dbReference type="Proteomes" id="UP001370490">
    <property type="component" value="Unassembled WGS sequence"/>
</dbReference>
<keyword evidence="7" id="KW-0808">Transferase</keyword>
<name>A0AAN8Z026_9MAGN</name>
<evidence type="ECO:0000256" key="1">
    <source>
        <dbReference type="ARBA" id="ARBA00004479"/>
    </source>
</evidence>
<dbReference type="PANTHER" id="PTHR48006:SF17">
    <property type="entry name" value="LEUCINE-RICH REPEAT PROTEIN KINASE FAMILY PROTEIN"/>
    <property type="match status" value="1"/>
</dbReference>
<feature type="domain" description="Leucine-rich repeat-containing N-terminal plant-type" evidence="6">
    <location>
        <begin position="27"/>
        <end position="61"/>
    </location>
</feature>
<feature type="chain" id="PRO_5042899746" evidence="4">
    <location>
        <begin position="22"/>
        <end position="473"/>
    </location>
</feature>
<dbReference type="InterPro" id="IPR001245">
    <property type="entry name" value="Ser-Thr/Tyr_kinase_cat_dom"/>
</dbReference>
<dbReference type="InterPro" id="IPR013210">
    <property type="entry name" value="LRR_N_plant-typ"/>
</dbReference>
<feature type="domain" description="Serine-threonine/tyrosine-protein kinase catalytic" evidence="5">
    <location>
        <begin position="319"/>
        <end position="373"/>
    </location>
</feature>
<evidence type="ECO:0000256" key="3">
    <source>
        <dbReference type="ARBA" id="ARBA00022737"/>
    </source>
</evidence>
<dbReference type="SUPFAM" id="SSF56112">
    <property type="entry name" value="Protein kinase-like (PK-like)"/>
    <property type="match status" value="1"/>
</dbReference>
<reference evidence="7 8" key="1">
    <citation type="submission" date="2023-12" db="EMBL/GenBank/DDBJ databases">
        <title>A high-quality genome assembly for Dillenia turbinata (Dilleniales).</title>
        <authorList>
            <person name="Chanderbali A."/>
        </authorList>
    </citation>
    <scope>NUCLEOTIDE SEQUENCE [LARGE SCALE GENOMIC DNA]</scope>
    <source>
        <strain evidence="7">LSX21</strain>
        <tissue evidence="7">Leaf</tissue>
    </source>
</reference>
<dbReference type="Gene3D" id="3.80.10.10">
    <property type="entry name" value="Ribonuclease Inhibitor"/>
    <property type="match status" value="1"/>
</dbReference>